<evidence type="ECO:0000256" key="3">
    <source>
        <dbReference type="ARBA" id="ARBA00023155"/>
    </source>
</evidence>
<dbReference type="CDD" id="cd00086">
    <property type="entry name" value="homeodomain"/>
    <property type="match status" value="1"/>
</dbReference>
<evidence type="ECO:0000313" key="10">
    <source>
        <dbReference type="Proteomes" id="UP000265140"/>
    </source>
</evidence>
<dbReference type="InterPro" id="IPR017970">
    <property type="entry name" value="Homeobox_CS"/>
</dbReference>
<dbReference type="Pfam" id="PF00046">
    <property type="entry name" value="Homeodomain"/>
    <property type="match status" value="1"/>
</dbReference>
<reference evidence="9" key="4">
    <citation type="submission" date="2025-09" db="UniProtKB">
        <authorList>
            <consortium name="Ensembl"/>
        </authorList>
    </citation>
    <scope>IDENTIFICATION</scope>
</reference>
<dbReference type="PROSITE" id="PS50071">
    <property type="entry name" value="HOMEOBOX_2"/>
    <property type="match status" value="1"/>
</dbReference>
<dbReference type="STRING" id="8010.ENSELUP00000038445"/>
<evidence type="ECO:0000256" key="6">
    <source>
        <dbReference type="RuleBase" id="RU000682"/>
    </source>
</evidence>
<sequence>MMVMQDTKRHHRGPQGHTPENVSPKVLSHSIDRILRKGHHLDVVERGSEMEERARMKGGMESTCVKTISEEQPKINRFEVSRSSHRRVRTTFTSGQLEELERAFLLNHYPDVHTREQLASQTYLSVARVQIWFQNRRARWRKTIALRESRRLDENFDTNQQPEETVLLPPLIQSLQTRQHPLQHRRMLTRPPNLCFGVYQHVLPKMHSVVMPCFEPYLRPLPAQPWLTPVTHTNPRQSC</sequence>
<feature type="region of interest" description="Disordered" evidence="7">
    <location>
        <begin position="1"/>
        <end position="24"/>
    </location>
</feature>
<dbReference type="Bgee" id="ENSELUG00000018278">
    <property type="expression patterns" value="Expressed in digestive tract"/>
</dbReference>
<dbReference type="InterPro" id="IPR009057">
    <property type="entry name" value="Homeodomain-like_sf"/>
</dbReference>
<dbReference type="GeneTree" id="ENSGT00940000165209"/>
<dbReference type="InParanoid" id="A0A3P9ACM3"/>
<dbReference type="PANTHER" id="PTHR24329">
    <property type="entry name" value="HOMEOBOX PROTEIN ARISTALESS"/>
    <property type="match status" value="1"/>
</dbReference>
<dbReference type="PROSITE" id="PS00027">
    <property type="entry name" value="HOMEOBOX_1"/>
    <property type="match status" value="1"/>
</dbReference>
<evidence type="ECO:0000256" key="2">
    <source>
        <dbReference type="ARBA" id="ARBA00023125"/>
    </source>
</evidence>
<dbReference type="OMA" id="QRQTPEC"/>
<dbReference type="SUPFAM" id="SSF46689">
    <property type="entry name" value="Homeodomain-like"/>
    <property type="match status" value="1"/>
</dbReference>
<keyword evidence="4 5" id="KW-0539">Nucleus</keyword>
<dbReference type="GO" id="GO:0000981">
    <property type="term" value="F:DNA-binding transcription factor activity, RNA polymerase II-specific"/>
    <property type="evidence" value="ECO:0007669"/>
    <property type="project" value="InterPro"/>
</dbReference>
<dbReference type="InterPro" id="IPR050649">
    <property type="entry name" value="Paired_Homeobox_TFs"/>
</dbReference>
<comment type="subcellular location">
    <subcellularLocation>
        <location evidence="1 5 6">Nucleus</location>
    </subcellularLocation>
</comment>
<dbReference type="Proteomes" id="UP000265140">
    <property type="component" value="Chromosome 23"/>
</dbReference>
<evidence type="ECO:0000313" key="9">
    <source>
        <dbReference type="Ensembl" id="ENSELUP00000038445.1"/>
    </source>
</evidence>
<name>A0A3P9ACM3_ESOLU</name>
<dbReference type="RefSeq" id="XP_034146078.1">
    <property type="nucleotide sequence ID" value="XM_034290187.1"/>
</dbReference>
<reference evidence="10" key="1">
    <citation type="journal article" date="2014" name="PLoS ONE">
        <title>The genome and linkage map of the northern pike (Esox lucius): conserved synteny revealed between the salmonid sister group and the Neoteleostei.</title>
        <authorList>
            <person name="Rondeau E.B."/>
            <person name="Minkley D.R."/>
            <person name="Leong J.S."/>
            <person name="Messmer A.M."/>
            <person name="Jantzen J.R."/>
            <person name="von Schalburg K.R."/>
            <person name="Lemon C."/>
            <person name="Bird N.H."/>
            <person name="Koop B.F."/>
        </authorList>
    </citation>
    <scope>NUCLEOTIDE SEQUENCE</scope>
</reference>
<accession>A0A3P9ACM3</accession>
<keyword evidence="2 5" id="KW-0238">DNA-binding</keyword>
<protein>
    <recommendedName>
        <fullName evidence="8">Homeobox domain-containing protein</fullName>
    </recommendedName>
</protein>
<dbReference type="SMART" id="SM00389">
    <property type="entry name" value="HOX"/>
    <property type="match status" value="1"/>
</dbReference>
<evidence type="ECO:0000256" key="7">
    <source>
        <dbReference type="SAM" id="MobiDB-lite"/>
    </source>
</evidence>
<organism evidence="9 10">
    <name type="scientific">Esox lucius</name>
    <name type="common">Northern pike</name>
    <dbReference type="NCBI Taxonomy" id="8010"/>
    <lineage>
        <taxon>Eukaryota</taxon>
        <taxon>Metazoa</taxon>
        <taxon>Chordata</taxon>
        <taxon>Craniata</taxon>
        <taxon>Vertebrata</taxon>
        <taxon>Euteleostomi</taxon>
        <taxon>Actinopterygii</taxon>
        <taxon>Neopterygii</taxon>
        <taxon>Teleostei</taxon>
        <taxon>Protacanthopterygii</taxon>
        <taxon>Esociformes</taxon>
        <taxon>Esocidae</taxon>
        <taxon>Esox</taxon>
    </lineage>
</organism>
<feature type="domain" description="Homeobox" evidence="8">
    <location>
        <begin position="83"/>
        <end position="143"/>
    </location>
</feature>
<evidence type="ECO:0000256" key="4">
    <source>
        <dbReference type="ARBA" id="ARBA00023242"/>
    </source>
</evidence>
<dbReference type="PANTHER" id="PTHR24329:SF543">
    <property type="entry name" value="FI01017P-RELATED"/>
    <property type="match status" value="1"/>
</dbReference>
<dbReference type="InterPro" id="IPR001356">
    <property type="entry name" value="HD"/>
</dbReference>
<dbReference type="AlphaFoldDB" id="A0A3P9ACM3"/>
<keyword evidence="10" id="KW-1185">Reference proteome</keyword>
<feature type="DNA-binding region" description="Homeobox" evidence="5">
    <location>
        <begin position="85"/>
        <end position="144"/>
    </location>
</feature>
<proteinExistence type="predicted"/>
<dbReference type="GO" id="GO:0005634">
    <property type="term" value="C:nucleus"/>
    <property type="evidence" value="ECO:0007669"/>
    <property type="project" value="UniProtKB-SubCell"/>
</dbReference>
<dbReference type="GeneID" id="105020137"/>
<evidence type="ECO:0000256" key="5">
    <source>
        <dbReference type="PROSITE-ProRule" id="PRU00108"/>
    </source>
</evidence>
<keyword evidence="3 5" id="KW-0371">Homeobox</keyword>
<dbReference type="Ensembl" id="ENSELUT00000040750.3">
    <property type="protein sequence ID" value="ENSELUP00000038445.1"/>
    <property type="gene ID" value="ENSELUG00000018278.3"/>
</dbReference>
<evidence type="ECO:0000256" key="1">
    <source>
        <dbReference type="ARBA" id="ARBA00004123"/>
    </source>
</evidence>
<evidence type="ECO:0000259" key="8">
    <source>
        <dbReference type="PROSITE" id="PS50071"/>
    </source>
</evidence>
<dbReference type="Gene3D" id="1.10.10.60">
    <property type="entry name" value="Homeodomain-like"/>
    <property type="match status" value="1"/>
</dbReference>
<dbReference type="FunFam" id="1.10.10.60:FF:000679">
    <property type="entry name" value="Homeobox protein aristaless"/>
    <property type="match status" value="1"/>
</dbReference>
<dbReference type="OrthoDB" id="6159439at2759"/>
<reference evidence="9" key="3">
    <citation type="submission" date="2025-08" db="UniProtKB">
        <authorList>
            <consortium name="Ensembl"/>
        </authorList>
    </citation>
    <scope>IDENTIFICATION</scope>
</reference>
<reference evidence="9" key="2">
    <citation type="submission" date="2020-02" db="EMBL/GenBank/DDBJ databases">
        <title>Esox lucius (northern pike) genome, fEsoLuc1, primary haplotype.</title>
        <authorList>
            <person name="Myers G."/>
            <person name="Karagic N."/>
            <person name="Meyer A."/>
            <person name="Pippel M."/>
            <person name="Reichard M."/>
            <person name="Winkler S."/>
            <person name="Tracey A."/>
            <person name="Sims Y."/>
            <person name="Howe K."/>
            <person name="Rhie A."/>
            <person name="Formenti G."/>
            <person name="Durbin R."/>
            <person name="Fedrigo O."/>
            <person name="Jarvis E.D."/>
        </authorList>
    </citation>
    <scope>NUCLEOTIDE SEQUENCE [LARGE SCALE GENOMIC DNA]</scope>
</reference>
<dbReference type="GO" id="GO:0000977">
    <property type="term" value="F:RNA polymerase II transcription regulatory region sequence-specific DNA binding"/>
    <property type="evidence" value="ECO:0007669"/>
    <property type="project" value="TreeGrafter"/>
</dbReference>